<reference evidence="3" key="2">
    <citation type="submission" date="2023-06" db="EMBL/GenBank/DDBJ databases">
        <authorList>
            <consortium name="Lawrence Berkeley National Laboratory"/>
            <person name="Haridas S."/>
            <person name="Hensen N."/>
            <person name="Bonometti L."/>
            <person name="Westerberg I."/>
            <person name="Brannstrom I.O."/>
            <person name="Guillou S."/>
            <person name="Cros-Aarteil S."/>
            <person name="Calhoun S."/>
            <person name="Kuo A."/>
            <person name="Mondo S."/>
            <person name="Pangilinan J."/>
            <person name="Riley R."/>
            <person name="Labutti K."/>
            <person name="Andreopoulos B."/>
            <person name="Lipzen A."/>
            <person name="Chen C."/>
            <person name="Yanf M."/>
            <person name="Daum C."/>
            <person name="Ng V."/>
            <person name="Clum A."/>
            <person name="Steindorff A."/>
            <person name="Ohm R."/>
            <person name="Martin F."/>
            <person name="Silar P."/>
            <person name="Natvig D."/>
            <person name="Lalanne C."/>
            <person name="Gautier V."/>
            <person name="Ament-Velasquez S.L."/>
            <person name="Kruys A."/>
            <person name="Hutchinson M.I."/>
            <person name="Powell A.J."/>
            <person name="Barry K."/>
            <person name="Miller A.N."/>
            <person name="Grigoriev I.V."/>
            <person name="Debuchy R."/>
            <person name="Gladieux P."/>
            <person name="Thoren M.H."/>
            <person name="Johannesson H."/>
        </authorList>
    </citation>
    <scope>NUCLEOTIDE SEQUENCE</scope>
    <source>
        <strain evidence="3">CBS 955.72</strain>
    </source>
</reference>
<evidence type="ECO:0000259" key="2">
    <source>
        <dbReference type="Pfam" id="PF13391"/>
    </source>
</evidence>
<dbReference type="Proteomes" id="UP001275084">
    <property type="component" value="Unassembled WGS sequence"/>
</dbReference>
<dbReference type="Pfam" id="PF13391">
    <property type="entry name" value="HNH_2"/>
    <property type="match status" value="1"/>
</dbReference>
<feature type="domain" description="HNH nuclease" evidence="2">
    <location>
        <begin position="233"/>
        <end position="330"/>
    </location>
</feature>
<feature type="compositionally biased region" description="Low complexity" evidence="1">
    <location>
        <begin position="162"/>
        <end position="174"/>
    </location>
</feature>
<sequence>MSSCSATGSNTSAANRVFSWNVVFLDSDDSEFAGVYQQDGFLTFADVFRELRLCFDFPGRGSLSIWPDDDNDTDLLPSPVHEDSVADVALAHEVPTDASGARIQLRLALHARQDCAVPTSPALEHHLQSQCARRVQPKKRLKRPYLAINERARDLPLGLPFRNNGRNNGSRSGSQSPRKRPRSGSQSPAKTTLELDDIPEAPATVGLDGFDSPELRLLMQQFRATACSRNDRCAITGLGRAWTRAGGLGPGVQACHIVPQLQYNLYPDRWLPLSGVESEEFDVHEGASASPVASRDRLEKAWKNAWAGGNSLLLLRHLHDLFDARFFSIHPETKRIRIFVPYDVLKPYHGLPAYLDSRGIPDKRALGQHWDICCIENMIAASPSVQSLSTLPTPSLSPGGVVQPSGRTALGSGNHATNSLAPREPTKINTTPGGGDGPSPGDGQKKHQRESETSRPGLDGAHVDCQTPHLTHSFGSEDGDDLGSDHHQRTDEEALGRPAKRPYLSSNGDSNKDERGEPQRYLPGGLAKEEGEFLADVEWALEQWKAAGTGSST</sequence>
<dbReference type="AlphaFoldDB" id="A0AAJ0MIW2"/>
<keyword evidence="4" id="KW-1185">Reference proteome</keyword>
<dbReference type="EMBL" id="JAUIQD010000002">
    <property type="protein sequence ID" value="KAK3360743.1"/>
    <property type="molecule type" value="Genomic_DNA"/>
</dbReference>
<feature type="region of interest" description="Disordered" evidence="1">
    <location>
        <begin position="157"/>
        <end position="209"/>
    </location>
</feature>
<feature type="region of interest" description="Disordered" evidence="1">
    <location>
        <begin position="387"/>
        <end position="525"/>
    </location>
</feature>
<reference evidence="3" key="1">
    <citation type="journal article" date="2023" name="Mol. Phylogenet. Evol.">
        <title>Genome-scale phylogeny and comparative genomics of the fungal order Sordariales.</title>
        <authorList>
            <person name="Hensen N."/>
            <person name="Bonometti L."/>
            <person name="Westerberg I."/>
            <person name="Brannstrom I.O."/>
            <person name="Guillou S."/>
            <person name="Cros-Aarteil S."/>
            <person name="Calhoun S."/>
            <person name="Haridas S."/>
            <person name="Kuo A."/>
            <person name="Mondo S."/>
            <person name="Pangilinan J."/>
            <person name="Riley R."/>
            <person name="LaButti K."/>
            <person name="Andreopoulos B."/>
            <person name="Lipzen A."/>
            <person name="Chen C."/>
            <person name="Yan M."/>
            <person name="Daum C."/>
            <person name="Ng V."/>
            <person name="Clum A."/>
            <person name="Steindorff A."/>
            <person name="Ohm R.A."/>
            <person name="Martin F."/>
            <person name="Silar P."/>
            <person name="Natvig D.O."/>
            <person name="Lalanne C."/>
            <person name="Gautier V."/>
            <person name="Ament-Velasquez S.L."/>
            <person name="Kruys A."/>
            <person name="Hutchinson M.I."/>
            <person name="Powell A.J."/>
            <person name="Barry K."/>
            <person name="Miller A.N."/>
            <person name="Grigoriev I.V."/>
            <person name="Debuchy R."/>
            <person name="Gladieux P."/>
            <person name="Hiltunen Thoren M."/>
            <person name="Johannesson H."/>
        </authorList>
    </citation>
    <scope>NUCLEOTIDE SEQUENCE</scope>
    <source>
        <strain evidence="3">CBS 955.72</strain>
    </source>
</reference>
<comment type="caution">
    <text evidence="3">The sequence shown here is derived from an EMBL/GenBank/DDBJ whole genome shotgun (WGS) entry which is preliminary data.</text>
</comment>
<protein>
    <recommendedName>
        <fullName evidence="2">HNH nuclease domain-containing protein</fullName>
    </recommendedName>
</protein>
<evidence type="ECO:0000313" key="3">
    <source>
        <dbReference type="EMBL" id="KAK3360743.1"/>
    </source>
</evidence>
<gene>
    <name evidence="3" type="ORF">B0T25DRAFT_133143</name>
</gene>
<feature type="compositionally biased region" description="Basic and acidic residues" evidence="1">
    <location>
        <begin position="443"/>
        <end position="453"/>
    </location>
</feature>
<proteinExistence type="predicted"/>
<evidence type="ECO:0000313" key="4">
    <source>
        <dbReference type="Proteomes" id="UP001275084"/>
    </source>
</evidence>
<organism evidence="3 4">
    <name type="scientific">Lasiosphaeria hispida</name>
    <dbReference type="NCBI Taxonomy" id="260671"/>
    <lineage>
        <taxon>Eukaryota</taxon>
        <taxon>Fungi</taxon>
        <taxon>Dikarya</taxon>
        <taxon>Ascomycota</taxon>
        <taxon>Pezizomycotina</taxon>
        <taxon>Sordariomycetes</taxon>
        <taxon>Sordariomycetidae</taxon>
        <taxon>Sordariales</taxon>
        <taxon>Lasiosphaeriaceae</taxon>
        <taxon>Lasiosphaeria</taxon>
    </lineage>
</organism>
<dbReference type="InterPro" id="IPR003615">
    <property type="entry name" value="HNH_nuc"/>
</dbReference>
<name>A0AAJ0MIW2_9PEZI</name>
<feature type="compositionally biased region" description="Basic and acidic residues" evidence="1">
    <location>
        <begin position="483"/>
        <end position="495"/>
    </location>
</feature>
<feature type="compositionally biased region" description="Low complexity" evidence="1">
    <location>
        <begin position="387"/>
        <end position="398"/>
    </location>
</feature>
<evidence type="ECO:0000256" key="1">
    <source>
        <dbReference type="SAM" id="MobiDB-lite"/>
    </source>
</evidence>
<accession>A0AAJ0MIW2</accession>